<dbReference type="Pfam" id="PF11776">
    <property type="entry name" value="RcnB"/>
    <property type="match status" value="1"/>
</dbReference>
<name>A0ABU1ZQ09_9BURK</name>
<evidence type="ECO:0000256" key="3">
    <source>
        <dbReference type="SAM" id="SignalP"/>
    </source>
</evidence>
<dbReference type="Proteomes" id="UP001268089">
    <property type="component" value="Unassembled WGS sequence"/>
</dbReference>
<feature type="region of interest" description="Disordered" evidence="1">
    <location>
        <begin position="23"/>
        <end position="80"/>
    </location>
</feature>
<evidence type="ECO:0000313" key="5">
    <source>
        <dbReference type="Proteomes" id="UP001268089"/>
    </source>
</evidence>
<evidence type="ECO:0000256" key="2">
    <source>
        <dbReference type="SAM" id="Phobius"/>
    </source>
</evidence>
<sequence length="141" mass="16028">MKSTAIVCTIVIASMGFGTLAQAEGRGRHGPDDERWSQQDRGRHDNGRGNDRDDRHDDRRDGRWDNHWDGHPGGYYGARGPEFRRGGHLPYEYRRPVYVVNNYYGHHLPSPPRGHQWVQVGADYVLIAIATGIIAQIILNQ</sequence>
<feature type="transmembrane region" description="Helical" evidence="2">
    <location>
        <begin position="117"/>
        <end position="139"/>
    </location>
</feature>
<dbReference type="RefSeq" id="WP_310344024.1">
    <property type="nucleotide sequence ID" value="NZ_JAVDXO010000007.1"/>
</dbReference>
<comment type="caution">
    <text evidence="4">The sequence shown here is derived from an EMBL/GenBank/DDBJ whole genome shotgun (WGS) entry which is preliminary data.</text>
</comment>
<keyword evidence="2" id="KW-0472">Membrane</keyword>
<gene>
    <name evidence="4" type="ORF">J2X15_002924</name>
</gene>
<feature type="signal peptide" evidence="3">
    <location>
        <begin position="1"/>
        <end position="23"/>
    </location>
</feature>
<reference evidence="4 5" key="1">
    <citation type="submission" date="2023-07" db="EMBL/GenBank/DDBJ databases">
        <title>Sorghum-associated microbial communities from plants grown in Nebraska, USA.</title>
        <authorList>
            <person name="Schachtman D."/>
        </authorList>
    </citation>
    <scope>NUCLEOTIDE SEQUENCE [LARGE SCALE GENOMIC DNA]</scope>
    <source>
        <strain evidence="4 5">BE308</strain>
    </source>
</reference>
<feature type="chain" id="PRO_5047179303" evidence="3">
    <location>
        <begin position="24"/>
        <end position="141"/>
    </location>
</feature>
<keyword evidence="2" id="KW-1133">Transmembrane helix</keyword>
<dbReference type="Gene3D" id="3.10.450.160">
    <property type="entry name" value="inner membrane protein cigr"/>
    <property type="match status" value="1"/>
</dbReference>
<protein>
    <submittedName>
        <fullName evidence="4">Ni/Co efflux regulator RcnB</fullName>
    </submittedName>
</protein>
<evidence type="ECO:0000313" key="4">
    <source>
        <dbReference type="EMBL" id="MDR7307620.1"/>
    </source>
</evidence>
<organism evidence="4 5">
    <name type="scientific">Rhodoferax saidenbachensis</name>
    <dbReference type="NCBI Taxonomy" id="1484693"/>
    <lineage>
        <taxon>Bacteria</taxon>
        <taxon>Pseudomonadati</taxon>
        <taxon>Pseudomonadota</taxon>
        <taxon>Betaproteobacteria</taxon>
        <taxon>Burkholderiales</taxon>
        <taxon>Comamonadaceae</taxon>
        <taxon>Rhodoferax</taxon>
    </lineage>
</organism>
<feature type="compositionally biased region" description="Basic and acidic residues" evidence="1">
    <location>
        <begin position="25"/>
        <end position="70"/>
    </location>
</feature>
<keyword evidence="2" id="KW-0812">Transmembrane</keyword>
<dbReference type="InterPro" id="IPR024572">
    <property type="entry name" value="RcnB"/>
</dbReference>
<keyword evidence="3" id="KW-0732">Signal</keyword>
<keyword evidence="5" id="KW-1185">Reference proteome</keyword>
<dbReference type="EMBL" id="JAVDXO010000007">
    <property type="protein sequence ID" value="MDR7307620.1"/>
    <property type="molecule type" value="Genomic_DNA"/>
</dbReference>
<evidence type="ECO:0000256" key="1">
    <source>
        <dbReference type="SAM" id="MobiDB-lite"/>
    </source>
</evidence>
<accession>A0ABU1ZQ09</accession>
<proteinExistence type="predicted"/>